<evidence type="ECO:0000313" key="11">
    <source>
        <dbReference type="EMBL" id="ELU06047.1"/>
    </source>
</evidence>
<evidence type="ECO:0000256" key="4">
    <source>
        <dbReference type="ARBA" id="ARBA00023040"/>
    </source>
</evidence>
<evidence type="ECO:0000313" key="12">
    <source>
        <dbReference type="EnsemblMetazoa" id="CapteP188574"/>
    </source>
</evidence>
<name>R7UQ58_CAPTE</name>
<dbReference type="SUPFAM" id="SSF81321">
    <property type="entry name" value="Family A G protein-coupled receptor-like"/>
    <property type="match status" value="1"/>
</dbReference>
<keyword evidence="4" id="KW-0297">G-protein coupled receptor</keyword>
<dbReference type="EMBL" id="KB300985">
    <property type="protein sequence ID" value="ELU06047.1"/>
    <property type="molecule type" value="Genomic_DNA"/>
</dbReference>
<dbReference type="HOGENOM" id="CLU_009579_24_0_1"/>
<dbReference type="Proteomes" id="UP000014760">
    <property type="component" value="Unassembled WGS sequence"/>
</dbReference>
<dbReference type="STRING" id="283909.R7UQ58"/>
<keyword evidence="6" id="KW-0675">Receptor</keyword>
<feature type="transmembrane region" description="Helical" evidence="9">
    <location>
        <begin position="247"/>
        <end position="270"/>
    </location>
</feature>
<dbReference type="InterPro" id="IPR000276">
    <property type="entry name" value="GPCR_Rhodpsn"/>
</dbReference>
<dbReference type="GO" id="GO:0004930">
    <property type="term" value="F:G protein-coupled receptor activity"/>
    <property type="evidence" value="ECO:0007669"/>
    <property type="project" value="UniProtKB-KW"/>
</dbReference>
<feature type="transmembrane region" description="Helical" evidence="9">
    <location>
        <begin position="22"/>
        <end position="45"/>
    </location>
</feature>
<keyword evidence="7" id="KW-0807">Transducer</keyword>
<evidence type="ECO:0000256" key="2">
    <source>
        <dbReference type="ARBA" id="ARBA00022692"/>
    </source>
</evidence>
<feature type="transmembrane region" description="Helical" evidence="9">
    <location>
        <begin position="282"/>
        <end position="309"/>
    </location>
</feature>
<dbReference type="PROSITE" id="PS50262">
    <property type="entry name" value="G_PROTEIN_RECEP_F1_2"/>
    <property type="match status" value="1"/>
</dbReference>
<gene>
    <name evidence="11" type="ORF">CAPTEDRAFT_188574</name>
</gene>
<dbReference type="GO" id="GO:0005886">
    <property type="term" value="C:plasma membrane"/>
    <property type="evidence" value="ECO:0007669"/>
    <property type="project" value="TreeGrafter"/>
</dbReference>
<reference evidence="12" key="3">
    <citation type="submission" date="2015-06" db="UniProtKB">
        <authorList>
            <consortium name="EnsemblMetazoa"/>
        </authorList>
    </citation>
    <scope>IDENTIFICATION</scope>
</reference>
<evidence type="ECO:0000313" key="13">
    <source>
        <dbReference type="Proteomes" id="UP000014760"/>
    </source>
</evidence>
<dbReference type="InterPro" id="IPR017452">
    <property type="entry name" value="GPCR_Rhodpsn_7TM"/>
</dbReference>
<feature type="transmembrane region" description="Helical" evidence="9">
    <location>
        <begin position="141"/>
        <end position="162"/>
    </location>
</feature>
<dbReference type="OrthoDB" id="9983318at2759"/>
<evidence type="ECO:0000256" key="6">
    <source>
        <dbReference type="ARBA" id="ARBA00023170"/>
    </source>
</evidence>
<evidence type="ECO:0000256" key="8">
    <source>
        <dbReference type="SAM" id="MobiDB-lite"/>
    </source>
</evidence>
<feature type="transmembrane region" description="Helical" evidence="9">
    <location>
        <begin position="57"/>
        <end position="79"/>
    </location>
</feature>
<dbReference type="OMA" id="WAIVNIC"/>
<keyword evidence="13" id="KW-1185">Reference proteome</keyword>
<evidence type="ECO:0000256" key="9">
    <source>
        <dbReference type="SAM" id="Phobius"/>
    </source>
</evidence>
<dbReference type="EnsemblMetazoa" id="CapteT188574">
    <property type="protein sequence ID" value="CapteP188574"/>
    <property type="gene ID" value="CapteG188574"/>
</dbReference>
<proteinExistence type="predicted"/>
<dbReference type="PANTHER" id="PTHR24243">
    <property type="entry name" value="G-PROTEIN COUPLED RECEPTOR"/>
    <property type="match status" value="1"/>
</dbReference>
<reference evidence="13" key="1">
    <citation type="submission" date="2012-12" db="EMBL/GenBank/DDBJ databases">
        <authorList>
            <person name="Hellsten U."/>
            <person name="Grimwood J."/>
            <person name="Chapman J.A."/>
            <person name="Shapiro H."/>
            <person name="Aerts A."/>
            <person name="Otillar R.P."/>
            <person name="Terry A.Y."/>
            <person name="Boore J.L."/>
            <person name="Simakov O."/>
            <person name="Marletaz F."/>
            <person name="Cho S.-J."/>
            <person name="Edsinger-Gonzales E."/>
            <person name="Havlak P."/>
            <person name="Kuo D.-H."/>
            <person name="Larsson T."/>
            <person name="Lv J."/>
            <person name="Arendt D."/>
            <person name="Savage R."/>
            <person name="Osoegawa K."/>
            <person name="de Jong P."/>
            <person name="Lindberg D.R."/>
            <person name="Seaver E.C."/>
            <person name="Weisblat D.A."/>
            <person name="Putnam N.H."/>
            <person name="Grigoriev I.V."/>
            <person name="Rokhsar D.S."/>
        </authorList>
    </citation>
    <scope>NUCLEOTIDE SEQUENCE</scope>
    <source>
        <strain evidence="13">I ESC-2004</strain>
    </source>
</reference>
<dbReference type="Pfam" id="PF00001">
    <property type="entry name" value="7tm_1"/>
    <property type="match status" value="1"/>
</dbReference>
<evidence type="ECO:0000256" key="7">
    <source>
        <dbReference type="ARBA" id="ARBA00023224"/>
    </source>
</evidence>
<sequence length="371" mass="41608">MNSSSTEAPATAYVEHKVREALWLYVTPIIIIAGTVGNGLSFAVLQTKSFRQTSVGFVLSALAIVDTLTLIVAALRQWILVLRPELDVRTFSDAGCRIHVFLTYYLPHLSAWTLILLTAERLILVVHPLRARQLCTKLKVGLAWLVLALAAFVLNSHILWMFQLQEFPSKSGGTVLTCYLTEKHVNFWRKYWSWLDFTFLSFLPSFAIFIGNILIVHQIGKSQQLRRQCSNFRDSNPVERSAQSTTVMLISISSAFVLLTTPNVAFFIGLEKWLKNASNHELARLGLGFAISNLLVYVNSAINFILYCVSGSQFRRSLTKVFKKKQTDIGRSKASRSGHTTSTKQTLLPLTPTSPLTTNDVHPLKIATHRV</sequence>
<evidence type="ECO:0000259" key="10">
    <source>
        <dbReference type="PROSITE" id="PS50262"/>
    </source>
</evidence>
<feature type="region of interest" description="Disordered" evidence="8">
    <location>
        <begin position="329"/>
        <end position="349"/>
    </location>
</feature>
<keyword evidence="2 9" id="KW-0812">Transmembrane</keyword>
<comment type="subcellular location">
    <subcellularLocation>
        <location evidence="1">Membrane</location>
        <topology evidence="1">Multi-pass membrane protein</topology>
    </subcellularLocation>
</comment>
<dbReference type="PANTHER" id="PTHR24243:SF230">
    <property type="entry name" value="G-PROTEIN COUPLED RECEPTORS FAMILY 1 PROFILE DOMAIN-CONTAINING PROTEIN"/>
    <property type="match status" value="1"/>
</dbReference>
<evidence type="ECO:0000256" key="1">
    <source>
        <dbReference type="ARBA" id="ARBA00004141"/>
    </source>
</evidence>
<dbReference type="EMBL" id="AMQN01007608">
    <property type="status" value="NOT_ANNOTATED_CDS"/>
    <property type="molecule type" value="Genomic_DNA"/>
</dbReference>
<protein>
    <recommendedName>
        <fullName evidence="10">G-protein coupled receptors family 1 profile domain-containing protein</fullName>
    </recommendedName>
</protein>
<evidence type="ECO:0000256" key="5">
    <source>
        <dbReference type="ARBA" id="ARBA00023136"/>
    </source>
</evidence>
<dbReference type="AlphaFoldDB" id="R7UQ58"/>
<feature type="transmembrane region" description="Helical" evidence="9">
    <location>
        <begin position="197"/>
        <end position="217"/>
    </location>
</feature>
<keyword evidence="5 9" id="KW-0472">Membrane</keyword>
<feature type="domain" description="G-protein coupled receptors family 1 profile" evidence="10">
    <location>
        <begin position="37"/>
        <end position="307"/>
    </location>
</feature>
<dbReference type="CDD" id="cd14978">
    <property type="entry name" value="7tmA_FMRFamide_R-like"/>
    <property type="match status" value="1"/>
</dbReference>
<accession>R7UQ58</accession>
<dbReference type="PRINTS" id="PR00237">
    <property type="entry name" value="GPCRRHODOPSN"/>
</dbReference>
<reference evidence="11 13" key="2">
    <citation type="journal article" date="2013" name="Nature">
        <title>Insights into bilaterian evolution from three spiralian genomes.</title>
        <authorList>
            <person name="Simakov O."/>
            <person name="Marletaz F."/>
            <person name="Cho S.J."/>
            <person name="Edsinger-Gonzales E."/>
            <person name="Havlak P."/>
            <person name="Hellsten U."/>
            <person name="Kuo D.H."/>
            <person name="Larsson T."/>
            <person name="Lv J."/>
            <person name="Arendt D."/>
            <person name="Savage R."/>
            <person name="Osoegawa K."/>
            <person name="de Jong P."/>
            <person name="Grimwood J."/>
            <person name="Chapman J.A."/>
            <person name="Shapiro H."/>
            <person name="Aerts A."/>
            <person name="Otillar R.P."/>
            <person name="Terry A.Y."/>
            <person name="Boore J.L."/>
            <person name="Grigoriev I.V."/>
            <person name="Lindberg D.R."/>
            <person name="Seaver E.C."/>
            <person name="Weisblat D.A."/>
            <person name="Putnam N.H."/>
            <person name="Rokhsar D.S."/>
        </authorList>
    </citation>
    <scope>NUCLEOTIDE SEQUENCE</scope>
    <source>
        <strain evidence="11 13">I ESC-2004</strain>
    </source>
</reference>
<keyword evidence="3 9" id="KW-1133">Transmembrane helix</keyword>
<feature type="compositionally biased region" description="Low complexity" evidence="8">
    <location>
        <begin position="340"/>
        <end position="349"/>
    </location>
</feature>
<evidence type="ECO:0000256" key="3">
    <source>
        <dbReference type="ARBA" id="ARBA00022989"/>
    </source>
</evidence>
<organism evidence="11">
    <name type="scientific">Capitella teleta</name>
    <name type="common">Polychaete worm</name>
    <dbReference type="NCBI Taxonomy" id="283909"/>
    <lineage>
        <taxon>Eukaryota</taxon>
        <taxon>Metazoa</taxon>
        <taxon>Spiralia</taxon>
        <taxon>Lophotrochozoa</taxon>
        <taxon>Annelida</taxon>
        <taxon>Polychaeta</taxon>
        <taxon>Sedentaria</taxon>
        <taxon>Scolecida</taxon>
        <taxon>Capitellidae</taxon>
        <taxon>Capitella</taxon>
    </lineage>
</organism>
<dbReference type="Gene3D" id="1.20.1070.10">
    <property type="entry name" value="Rhodopsin 7-helix transmembrane proteins"/>
    <property type="match status" value="1"/>
</dbReference>